<name>A0A815KLJ1_ADIRI</name>
<proteinExistence type="predicted"/>
<evidence type="ECO:0000256" key="3">
    <source>
        <dbReference type="SAM" id="SignalP"/>
    </source>
</evidence>
<organism evidence="4 5">
    <name type="scientific">Adineta ricciae</name>
    <name type="common">Rotifer</name>
    <dbReference type="NCBI Taxonomy" id="249248"/>
    <lineage>
        <taxon>Eukaryota</taxon>
        <taxon>Metazoa</taxon>
        <taxon>Spiralia</taxon>
        <taxon>Gnathifera</taxon>
        <taxon>Rotifera</taxon>
        <taxon>Eurotatoria</taxon>
        <taxon>Bdelloidea</taxon>
        <taxon>Adinetida</taxon>
        <taxon>Adinetidae</taxon>
        <taxon>Adineta</taxon>
    </lineage>
</organism>
<gene>
    <name evidence="4" type="ORF">XAT740_LOCUS33970</name>
</gene>
<comment type="caution">
    <text evidence="4">The sequence shown here is derived from an EMBL/GenBank/DDBJ whole genome shotgun (WGS) entry which is preliminary data.</text>
</comment>
<feature type="signal peptide" evidence="3">
    <location>
        <begin position="1"/>
        <end position="20"/>
    </location>
</feature>
<protein>
    <submittedName>
        <fullName evidence="4">Uncharacterized protein</fullName>
    </submittedName>
</protein>
<feature type="region of interest" description="Disordered" evidence="1">
    <location>
        <begin position="71"/>
        <end position="102"/>
    </location>
</feature>
<keyword evidence="5" id="KW-1185">Reference proteome</keyword>
<feature type="transmembrane region" description="Helical" evidence="2">
    <location>
        <begin position="210"/>
        <end position="230"/>
    </location>
</feature>
<sequence>MSRLLVWICLIVASLNLSLGTRKRNTFSHRAADDHNDEENGYLAIPEGTYVSDTCLIQTAGTKNSQKKFKIVSSSRKSSGKHHFQRDDSREQDSSESSSHSTSSDTIRLVFTIPYAVENGSIVNRTLIITDANDDKITPFFSYVCVNGSSFLVHYITDKALPHYVCLYLLLHLTSARQLKEIYMCQTVSKNISSHDDHDDDKGHGDMPSFIFILSQAVIILVMMLIISLVHSARRRNLADCVGQHLRNLPLPQAIRSSMLRDESPPALRSHRSVSIGRQVLAATDLTATENDRPSTDYALINIKELTKQMSR</sequence>
<accession>A0A815KLJ1</accession>
<keyword evidence="2" id="KW-0472">Membrane</keyword>
<dbReference type="AlphaFoldDB" id="A0A815KLJ1"/>
<keyword evidence="2" id="KW-0812">Transmembrane</keyword>
<evidence type="ECO:0000256" key="1">
    <source>
        <dbReference type="SAM" id="MobiDB-lite"/>
    </source>
</evidence>
<reference evidence="4" key="1">
    <citation type="submission" date="2021-02" db="EMBL/GenBank/DDBJ databases">
        <authorList>
            <person name="Nowell W R."/>
        </authorList>
    </citation>
    <scope>NUCLEOTIDE SEQUENCE</scope>
</reference>
<feature type="chain" id="PRO_5032819161" evidence="3">
    <location>
        <begin position="21"/>
        <end position="312"/>
    </location>
</feature>
<dbReference type="Proteomes" id="UP000663828">
    <property type="component" value="Unassembled WGS sequence"/>
</dbReference>
<keyword evidence="3" id="KW-0732">Signal</keyword>
<evidence type="ECO:0000313" key="4">
    <source>
        <dbReference type="EMBL" id="CAF1397864.1"/>
    </source>
</evidence>
<evidence type="ECO:0000256" key="2">
    <source>
        <dbReference type="SAM" id="Phobius"/>
    </source>
</evidence>
<evidence type="ECO:0000313" key="5">
    <source>
        <dbReference type="Proteomes" id="UP000663828"/>
    </source>
</evidence>
<keyword evidence="2" id="KW-1133">Transmembrane helix</keyword>
<dbReference type="EMBL" id="CAJNOR010003283">
    <property type="protein sequence ID" value="CAF1397864.1"/>
    <property type="molecule type" value="Genomic_DNA"/>
</dbReference>